<sequence>MNFWLGFGLILLLPITAFFAFLILSSCMGDRFRARVQARLSPLSAVSYPGQASFGRTYARSMMSGAAPAGWEQIEMEDMMSDIRDSGDDER</sequence>
<evidence type="ECO:0000313" key="1">
    <source>
        <dbReference type="EMBL" id="KAF2753036.1"/>
    </source>
</evidence>
<dbReference type="RefSeq" id="XP_033595487.1">
    <property type="nucleotide sequence ID" value="XM_033744926.1"/>
</dbReference>
<name>A0A6A6VTB6_9PEZI</name>
<dbReference type="Proteomes" id="UP000799437">
    <property type="component" value="Unassembled WGS sequence"/>
</dbReference>
<dbReference type="EMBL" id="ML996588">
    <property type="protein sequence ID" value="KAF2753036.1"/>
    <property type="molecule type" value="Genomic_DNA"/>
</dbReference>
<evidence type="ECO:0000313" key="2">
    <source>
        <dbReference type="Proteomes" id="UP000799437"/>
    </source>
</evidence>
<dbReference type="GeneID" id="54485980"/>
<accession>A0A6A6VTB6</accession>
<dbReference type="AlphaFoldDB" id="A0A6A6VTB6"/>
<proteinExistence type="predicted"/>
<gene>
    <name evidence="1" type="ORF">EJ05DRAFT_480751</name>
</gene>
<protein>
    <submittedName>
        <fullName evidence="1">Uncharacterized protein</fullName>
    </submittedName>
</protein>
<dbReference type="OrthoDB" id="5391288at2759"/>
<organism evidence="1 2">
    <name type="scientific">Pseudovirgaria hyperparasitica</name>
    <dbReference type="NCBI Taxonomy" id="470096"/>
    <lineage>
        <taxon>Eukaryota</taxon>
        <taxon>Fungi</taxon>
        <taxon>Dikarya</taxon>
        <taxon>Ascomycota</taxon>
        <taxon>Pezizomycotina</taxon>
        <taxon>Dothideomycetes</taxon>
        <taxon>Dothideomycetes incertae sedis</taxon>
        <taxon>Acrospermales</taxon>
        <taxon>Acrospermaceae</taxon>
        <taxon>Pseudovirgaria</taxon>
    </lineage>
</organism>
<keyword evidence="2" id="KW-1185">Reference proteome</keyword>
<reference evidence="1" key="1">
    <citation type="journal article" date="2020" name="Stud. Mycol.">
        <title>101 Dothideomycetes genomes: a test case for predicting lifestyles and emergence of pathogens.</title>
        <authorList>
            <person name="Haridas S."/>
            <person name="Albert R."/>
            <person name="Binder M."/>
            <person name="Bloem J."/>
            <person name="Labutti K."/>
            <person name="Salamov A."/>
            <person name="Andreopoulos B."/>
            <person name="Baker S."/>
            <person name="Barry K."/>
            <person name="Bills G."/>
            <person name="Bluhm B."/>
            <person name="Cannon C."/>
            <person name="Castanera R."/>
            <person name="Culley D."/>
            <person name="Daum C."/>
            <person name="Ezra D."/>
            <person name="Gonzalez J."/>
            <person name="Henrissat B."/>
            <person name="Kuo A."/>
            <person name="Liang C."/>
            <person name="Lipzen A."/>
            <person name="Lutzoni F."/>
            <person name="Magnuson J."/>
            <person name="Mondo S."/>
            <person name="Nolan M."/>
            <person name="Ohm R."/>
            <person name="Pangilinan J."/>
            <person name="Park H.-J."/>
            <person name="Ramirez L."/>
            <person name="Alfaro M."/>
            <person name="Sun H."/>
            <person name="Tritt A."/>
            <person name="Yoshinaga Y."/>
            <person name="Zwiers L.-H."/>
            <person name="Turgeon B."/>
            <person name="Goodwin S."/>
            <person name="Spatafora J."/>
            <person name="Crous P."/>
            <person name="Grigoriev I."/>
        </authorList>
    </citation>
    <scope>NUCLEOTIDE SEQUENCE</scope>
    <source>
        <strain evidence="1">CBS 121739</strain>
    </source>
</reference>